<sequence length="69" mass="8574">MFITLYFCYYYNSAPVNEKDFFMNFACKFPFLFIFFVKFSRTFWCISYEGNKKHDIFLSYGHRTDEPIW</sequence>
<protein>
    <submittedName>
        <fullName evidence="2">Uncharacterized protein</fullName>
    </submittedName>
</protein>
<proteinExistence type="predicted"/>
<keyword evidence="1" id="KW-0472">Membrane</keyword>
<dbReference type="Proteomes" id="UP000003174">
    <property type="component" value="Unassembled WGS sequence"/>
</dbReference>
<name>C0ERU2_9FIRM</name>
<evidence type="ECO:0000313" key="3">
    <source>
        <dbReference type="Proteomes" id="UP000003174"/>
    </source>
</evidence>
<dbReference type="EMBL" id="ACEP01000006">
    <property type="protein sequence ID" value="EEG38034.1"/>
    <property type="molecule type" value="Genomic_DNA"/>
</dbReference>
<feature type="transmembrane region" description="Helical" evidence="1">
    <location>
        <begin position="21"/>
        <end position="39"/>
    </location>
</feature>
<comment type="caution">
    <text evidence="2">The sequence shown here is derived from an EMBL/GenBank/DDBJ whole genome shotgun (WGS) entry which is preliminary data.</text>
</comment>
<reference evidence="2 3" key="1">
    <citation type="submission" date="2009-01" db="EMBL/GenBank/DDBJ databases">
        <authorList>
            <person name="Fulton L."/>
            <person name="Clifton S."/>
            <person name="Fulton B."/>
            <person name="Xu J."/>
            <person name="Minx P."/>
            <person name="Pepin K.H."/>
            <person name="Johnson M."/>
            <person name="Bhonagiri V."/>
            <person name="Nash W.E."/>
            <person name="Mardis E.R."/>
            <person name="Wilson R.K."/>
        </authorList>
    </citation>
    <scope>NUCLEOTIDE SEQUENCE [LARGE SCALE GENOMIC DNA]</scope>
    <source>
        <strain evidence="2 3">DSM 3353</strain>
    </source>
</reference>
<reference evidence="2 3" key="2">
    <citation type="submission" date="2009-02" db="EMBL/GenBank/DDBJ databases">
        <title>Draft genome sequence of Eubacterium hallii (DSM 3353).</title>
        <authorList>
            <person name="Sudarsanam P."/>
            <person name="Ley R."/>
            <person name="Guruge J."/>
            <person name="Turnbaugh P.J."/>
            <person name="Mahowald M."/>
            <person name="Liep D."/>
            <person name="Gordon J."/>
        </authorList>
    </citation>
    <scope>NUCLEOTIDE SEQUENCE [LARGE SCALE GENOMIC DNA]</scope>
    <source>
        <strain evidence="2 3">DSM 3353</strain>
    </source>
</reference>
<evidence type="ECO:0000313" key="2">
    <source>
        <dbReference type="EMBL" id="EEG38034.1"/>
    </source>
</evidence>
<keyword evidence="1" id="KW-1133">Transmembrane helix</keyword>
<evidence type="ECO:0000256" key="1">
    <source>
        <dbReference type="SAM" id="Phobius"/>
    </source>
</evidence>
<organism evidence="2 3">
    <name type="scientific">Anaerobutyricum hallii DSM 3353</name>
    <dbReference type="NCBI Taxonomy" id="411469"/>
    <lineage>
        <taxon>Bacteria</taxon>
        <taxon>Bacillati</taxon>
        <taxon>Bacillota</taxon>
        <taxon>Clostridia</taxon>
        <taxon>Lachnospirales</taxon>
        <taxon>Lachnospiraceae</taxon>
        <taxon>Anaerobutyricum</taxon>
    </lineage>
</organism>
<accession>C0ERU2</accession>
<gene>
    <name evidence="2" type="ORF">EUBHAL_00102</name>
</gene>
<keyword evidence="1" id="KW-0812">Transmembrane</keyword>
<dbReference type="AlphaFoldDB" id="C0ERU2"/>